<accession>A0A9X2B264</accession>
<feature type="transmembrane region" description="Helical" evidence="4">
    <location>
        <begin position="352"/>
        <end position="373"/>
    </location>
</feature>
<comment type="caution">
    <text evidence="5">The sequence shown here is derived from an EMBL/GenBank/DDBJ whole genome shotgun (WGS) entry which is preliminary data.</text>
</comment>
<keyword evidence="4" id="KW-0812">Transmembrane</keyword>
<dbReference type="AlphaFoldDB" id="A0A9X2B264"/>
<evidence type="ECO:0000256" key="3">
    <source>
        <dbReference type="SAM" id="MobiDB-lite"/>
    </source>
</evidence>
<dbReference type="InterPro" id="IPR004995">
    <property type="entry name" value="Spore_Ger"/>
</dbReference>
<feature type="transmembrane region" description="Helical" evidence="4">
    <location>
        <begin position="285"/>
        <end position="307"/>
    </location>
</feature>
<keyword evidence="2 4" id="KW-0472">Membrane</keyword>
<dbReference type="RefSeq" id="WP_244724371.1">
    <property type="nucleotide sequence ID" value="NZ_JALIRP010000003.1"/>
</dbReference>
<evidence type="ECO:0000256" key="1">
    <source>
        <dbReference type="ARBA" id="ARBA00005278"/>
    </source>
</evidence>
<sequence length="479" mass="52844">MKEQQKKESQTFEDAINRLFGSSSDIEKRTISLSNSDYTVQLIYCQGLCDAKKVEQNFIPALKNIPEDIFLSDKMDLQQKVPFHMNPLQGADTEASMRDTVLEGDLLLIFSPSNQLYFVDLADPPKRQPEEPNTEVSTRGPRDGFTEESFTNIALIRKRLKTDMLAVEEFTFGSLTATKVHLLYLKDTIKPQVLSEIQTRMSSIQFQGLVSSTQLEESLTGFSALPLMSYTGRPDYAVNSLLHGKFVLIVEGSPTVIMAPVTFNFLLNTAEDAHLMNVFVGFTRMLRVTGVLLSLFLPGFWIALTTFNQDQVPFTLLATLVNSRQGVPLPAPLEAAVMLILFEIFREAGMRLPSAFGQTLSVVGGLIIGQAAISAGIAAPGTIVVIAISVLATFTLVNQSLVSVVSLFRIAILLICGILGLYGAIISLMALVLYMVNLRSFGTYYLSPLSPPNFKDLYKVLFRMPWGKKGPIDNSKNKG</sequence>
<keyword evidence="4" id="KW-1133">Transmembrane helix</keyword>
<feature type="region of interest" description="Disordered" evidence="3">
    <location>
        <begin position="123"/>
        <end position="145"/>
    </location>
</feature>
<feature type="transmembrane region" description="Helical" evidence="4">
    <location>
        <begin position="327"/>
        <end position="345"/>
    </location>
</feature>
<dbReference type="Proteomes" id="UP001139347">
    <property type="component" value="Unassembled WGS sequence"/>
</dbReference>
<dbReference type="GO" id="GO:0009847">
    <property type="term" value="P:spore germination"/>
    <property type="evidence" value="ECO:0007669"/>
    <property type="project" value="InterPro"/>
</dbReference>
<evidence type="ECO:0000313" key="5">
    <source>
        <dbReference type="EMBL" id="MCJ8012001.1"/>
    </source>
</evidence>
<dbReference type="InterPro" id="IPR050768">
    <property type="entry name" value="UPF0353/GerABKA_families"/>
</dbReference>
<dbReference type="PIRSF" id="PIRSF005690">
    <property type="entry name" value="GerBA"/>
    <property type="match status" value="1"/>
</dbReference>
<dbReference type="EMBL" id="JALIRP010000003">
    <property type="protein sequence ID" value="MCJ8012001.1"/>
    <property type="molecule type" value="Genomic_DNA"/>
</dbReference>
<gene>
    <name evidence="5" type="ORF">MUG84_09630</name>
</gene>
<name>A0A9X2B264_9BACL</name>
<proteinExistence type="inferred from homology"/>
<comment type="similarity">
    <text evidence="1">Belongs to the GerABKA family.</text>
</comment>
<feature type="transmembrane region" description="Helical" evidence="4">
    <location>
        <begin position="379"/>
        <end position="398"/>
    </location>
</feature>
<protein>
    <submittedName>
        <fullName evidence="5">Spore germination protein</fullName>
    </submittedName>
</protein>
<dbReference type="PANTHER" id="PTHR22550:SF5">
    <property type="entry name" value="LEUCINE ZIPPER PROTEIN 4"/>
    <property type="match status" value="1"/>
</dbReference>
<evidence type="ECO:0000256" key="2">
    <source>
        <dbReference type="ARBA" id="ARBA00023136"/>
    </source>
</evidence>
<organism evidence="5 6">
    <name type="scientific">Paenibacillus mangrovi</name>
    <dbReference type="NCBI Taxonomy" id="2931978"/>
    <lineage>
        <taxon>Bacteria</taxon>
        <taxon>Bacillati</taxon>
        <taxon>Bacillota</taxon>
        <taxon>Bacilli</taxon>
        <taxon>Bacillales</taxon>
        <taxon>Paenibacillaceae</taxon>
        <taxon>Paenibacillus</taxon>
    </lineage>
</organism>
<evidence type="ECO:0000256" key="4">
    <source>
        <dbReference type="SAM" id="Phobius"/>
    </source>
</evidence>
<reference evidence="5" key="1">
    <citation type="submission" date="2022-04" db="EMBL/GenBank/DDBJ databases">
        <title>Paenibacillus mangrovi sp. nov., a novel endophytic bacterium isolated from bark of Kandelia candel.</title>
        <authorList>
            <person name="Tuo L."/>
        </authorList>
    </citation>
    <scope>NUCLEOTIDE SEQUENCE</scope>
    <source>
        <strain evidence="5">KQZ6P-2</strain>
    </source>
</reference>
<feature type="transmembrane region" description="Helical" evidence="4">
    <location>
        <begin position="410"/>
        <end position="436"/>
    </location>
</feature>
<dbReference type="GO" id="GO:0016020">
    <property type="term" value="C:membrane"/>
    <property type="evidence" value="ECO:0007669"/>
    <property type="project" value="InterPro"/>
</dbReference>
<evidence type="ECO:0000313" key="6">
    <source>
        <dbReference type="Proteomes" id="UP001139347"/>
    </source>
</evidence>
<keyword evidence="6" id="KW-1185">Reference proteome</keyword>
<dbReference type="PANTHER" id="PTHR22550">
    <property type="entry name" value="SPORE GERMINATION PROTEIN"/>
    <property type="match status" value="1"/>
</dbReference>
<dbReference type="Pfam" id="PF03323">
    <property type="entry name" value="GerA"/>
    <property type="match status" value="1"/>
</dbReference>